<name>A0A6J4HQW4_9ACTN</name>
<reference evidence="2" key="1">
    <citation type="submission" date="2020-02" db="EMBL/GenBank/DDBJ databases">
        <authorList>
            <person name="Meier V. D."/>
        </authorList>
    </citation>
    <scope>NUCLEOTIDE SEQUENCE</scope>
    <source>
        <strain evidence="2">AVDCRST_MAG76</strain>
    </source>
</reference>
<evidence type="ECO:0000256" key="1">
    <source>
        <dbReference type="SAM" id="MobiDB-lite"/>
    </source>
</evidence>
<sequence>WQTPPSWRRRSPSSTTATSGSSSSWPCGGPAATSPVGPGCGTRWRGCWRPSSSAAGTRATAATCRLMTGSRRLRPWPRCARSCASTPRRSPSSRSEPTTP</sequence>
<dbReference type="EMBL" id="CADCSZ010000076">
    <property type="protein sequence ID" value="CAA9231592.1"/>
    <property type="molecule type" value="Genomic_DNA"/>
</dbReference>
<feature type="region of interest" description="Disordered" evidence="1">
    <location>
        <begin position="78"/>
        <end position="100"/>
    </location>
</feature>
<gene>
    <name evidence="2" type="ORF">AVDCRST_MAG76-1342</name>
</gene>
<protein>
    <submittedName>
        <fullName evidence="2">Uncharacterized protein</fullName>
    </submittedName>
</protein>
<evidence type="ECO:0000313" key="2">
    <source>
        <dbReference type="EMBL" id="CAA9231592.1"/>
    </source>
</evidence>
<accession>A0A6J4HQW4</accession>
<proteinExistence type="predicted"/>
<feature type="non-terminal residue" evidence="2">
    <location>
        <position position="100"/>
    </location>
</feature>
<feature type="region of interest" description="Disordered" evidence="1">
    <location>
        <begin position="1"/>
        <end position="40"/>
    </location>
</feature>
<feature type="compositionally biased region" description="Low complexity" evidence="1">
    <location>
        <begin position="1"/>
        <end position="32"/>
    </location>
</feature>
<dbReference type="AlphaFoldDB" id="A0A6J4HQW4"/>
<organism evidence="2">
    <name type="scientific">uncultured Acidimicrobiales bacterium</name>
    <dbReference type="NCBI Taxonomy" id="310071"/>
    <lineage>
        <taxon>Bacteria</taxon>
        <taxon>Bacillati</taxon>
        <taxon>Actinomycetota</taxon>
        <taxon>Acidimicrobiia</taxon>
        <taxon>Acidimicrobiales</taxon>
        <taxon>environmental samples</taxon>
    </lineage>
</organism>
<feature type="non-terminal residue" evidence="2">
    <location>
        <position position="1"/>
    </location>
</feature>